<comment type="subunit">
    <text evidence="4">Heterodimer of a large and a small subunit.</text>
</comment>
<dbReference type="FunFam" id="1.10.645.10:FF:000002">
    <property type="entry name" value="Hydrogenase 2 large subunit"/>
    <property type="match status" value="1"/>
</dbReference>
<evidence type="ECO:0000256" key="6">
    <source>
        <dbReference type="ARBA" id="ARBA00022596"/>
    </source>
</evidence>
<proteinExistence type="inferred from homology"/>
<evidence type="ECO:0000256" key="4">
    <source>
        <dbReference type="ARBA" id="ARBA00011771"/>
    </source>
</evidence>
<reference evidence="12 13" key="1">
    <citation type="submission" date="2015-05" db="EMBL/GenBank/DDBJ databases">
        <title>Complete genome sequence of a sulfur-oxidizing gammaproteobacterium strain HA5.</title>
        <authorList>
            <person name="Miura A."/>
            <person name="Kojima H."/>
            <person name="Fukui M."/>
        </authorList>
    </citation>
    <scope>NUCLEOTIDE SEQUENCE [LARGE SCALE GENOMIC DNA]</scope>
    <source>
        <strain evidence="12 13">HA5</strain>
    </source>
</reference>
<dbReference type="InterPro" id="IPR001501">
    <property type="entry name" value="Ni-dep_hyd_lsu"/>
</dbReference>
<feature type="binding site" evidence="10">
    <location>
        <position position="548"/>
    </location>
    <ligand>
        <name>Fe cation</name>
        <dbReference type="ChEBI" id="CHEBI:24875"/>
    </ligand>
</feature>
<evidence type="ECO:0000256" key="11">
    <source>
        <dbReference type="RuleBase" id="RU003896"/>
    </source>
</evidence>
<evidence type="ECO:0000256" key="2">
    <source>
        <dbReference type="ARBA" id="ARBA00004202"/>
    </source>
</evidence>
<keyword evidence="7 10" id="KW-0479">Metal-binding</keyword>
<dbReference type="PANTHER" id="PTHR42958:SF1">
    <property type="entry name" value="HYDROGENASE-2 LARGE CHAIN"/>
    <property type="match status" value="1"/>
</dbReference>
<dbReference type="InterPro" id="IPR018194">
    <property type="entry name" value="Ni-dep_hyd_lsu_Ni_BS"/>
</dbReference>
<keyword evidence="10" id="KW-0460">Magnesium</keyword>
<dbReference type="GO" id="GO:0008901">
    <property type="term" value="F:ferredoxin hydrogenase activity"/>
    <property type="evidence" value="ECO:0007669"/>
    <property type="project" value="InterPro"/>
</dbReference>
<keyword evidence="13" id="KW-1185">Reference proteome</keyword>
<dbReference type="PROSITE" id="PS00507">
    <property type="entry name" value="NI_HGENASE_L_1"/>
    <property type="match status" value="1"/>
</dbReference>
<dbReference type="EC" id="1.12.99.6" evidence="5"/>
<dbReference type="GO" id="GO:0033748">
    <property type="term" value="F:hydrogenase (acceptor) activity"/>
    <property type="evidence" value="ECO:0007669"/>
    <property type="project" value="UniProtKB-EC"/>
</dbReference>
<evidence type="ECO:0000256" key="10">
    <source>
        <dbReference type="PIRSR" id="PIRSR601501-1"/>
    </source>
</evidence>
<keyword evidence="6 10" id="KW-0533">Nickel</keyword>
<dbReference type="AlphaFoldDB" id="A0A1B4XI20"/>
<evidence type="ECO:0000256" key="3">
    <source>
        <dbReference type="ARBA" id="ARBA00009292"/>
    </source>
</evidence>
<protein>
    <recommendedName>
        <fullName evidence="5">hydrogenase (acceptor)</fullName>
        <ecNumber evidence="5">1.12.99.6</ecNumber>
    </recommendedName>
</protein>
<organism evidence="12 13">
    <name type="scientific">Sulfuricaulis limicola</name>
    <dbReference type="NCBI Taxonomy" id="1620215"/>
    <lineage>
        <taxon>Bacteria</taxon>
        <taxon>Pseudomonadati</taxon>
        <taxon>Pseudomonadota</taxon>
        <taxon>Gammaproteobacteria</taxon>
        <taxon>Acidiferrobacterales</taxon>
        <taxon>Acidiferrobacteraceae</taxon>
        <taxon>Sulfuricaulis</taxon>
    </lineage>
</organism>
<dbReference type="KEGG" id="slim:SCL_2137"/>
<feature type="binding site" evidence="10">
    <location>
        <position position="61"/>
    </location>
    <ligand>
        <name>Ni(2+)</name>
        <dbReference type="ChEBI" id="CHEBI:49786"/>
    </ligand>
</feature>
<dbReference type="EMBL" id="AP014879">
    <property type="protein sequence ID" value="BAV34426.1"/>
    <property type="molecule type" value="Genomic_DNA"/>
</dbReference>
<evidence type="ECO:0000256" key="1">
    <source>
        <dbReference type="ARBA" id="ARBA00001967"/>
    </source>
</evidence>
<dbReference type="RefSeq" id="WP_096361168.1">
    <property type="nucleotide sequence ID" value="NZ_AP014879.1"/>
</dbReference>
<dbReference type="InParanoid" id="A0A1B4XI20"/>
<comment type="cofactor">
    <cofactor evidence="1 10">
        <name>Ni(2+)</name>
        <dbReference type="ChEBI" id="CHEBI:49786"/>
    </cofactor>
</comment>
<evidence type="ECO:0000256" key="7">
    <source>
        <dbReference type="ARBA" id="ARBA00022723"/>
    </source>
</evidence>
<feature type="binding site" evidence="10">
    <location>
        <position position="42"/>
    </location>
    <ligand>
        <name>Mg(2+)</name>
        <dbReference type="ChEBI" id="CHEBI:18420"/>
    </ligand>
</feature>
<feature type="binding site" evidence="10">
    <location>
        <position position="64"/>
    </location>
    <ligand>
        <name>Ni(2+)</name>
        <dbReference type="ChEBI" id="CHEBI:49786"/>
    </ligand>
</feature>
<feature type="binding site" evidence="10">
    <location>
        <position position="545"/>
    </location>
    <ligand>
        <name>Ni(2+)</name>
        <dbReference type="ChEBI" id="CHEBI:49786"/>
    </ligand>
</feature>
<keyword evidence="10" id="KW-0408">Iron</keyword>
<comment type="subcellular location">
    <subcellularLocation>
        <location evidence="2">Cell membrane</location>
        <topology evidence="2">Peripheral membrane protein</topology>
    </subcellularLocation>
</comment>
<dbReference type="PANTHER" id="PTHR42958">
    <property type="entry name" value="HYDROGENASE-2 LARGE CHAIN"/>
    <property type="match status" value="1"/>
</dbReference>
<dbReference type="PROSITE" id="PS00508">
    <property type="entry name" value="NI_HGENASE_L_2"/>
    <property type="match status" value="1"/>
</dbReference>
<comment type="cofactor">
    <cofactor evidence="10">
        <name>Fe cation</name>
        <dbReference type="ChEBI" id="CHEBI:24875"/>
    </cofactor>
</comment>
<dbReference type="Proteomes" id="UP000243180">
    <property type="component" value="Chromosome"/>
</dbReference>
<evidence type="ECO:0000256" key="5">
    <source>
        <dbReference type="ARBA" id="ARBA00012082"/>
    </source>
</evidence>
<evidence type="ECO:0000256" key="9">
    <source>
        <dbReference type="ARBA" id="ARBA00048757"/>
    </source>
</evidence>
<accession>A0A1B4XI20</accession>
<dbReference type="Pfam" id="PF00374">
    <property type="entry name" value="NiFeSe_Hases"/>
    <property type="match status" value="1"/>
</dbReference>
<dbReference type="InterPro" id="IPR029014">
    <property type="entry name" value="NiFe-Hase_large"/>
</dbReference>
<feature type="binding site" evidence="10">
    <location>
        <position position="64"/>
    </location>
    <ligand>
        <name>Fe cation</name>
        <dbReference type="ChEBI" id="CHEBI:24875"/>
    </ligand>
</feature>
<evidence type="ECO:0000313" key="12">
    <source>
        <dbReference type="EMBL" id="BAV34426.1"/>
    </source>
</evidence>
<comment type="similarity">
    <text evidence="3 11">Belongs to the [NiFe]/[NiFeSe] hydrogenase large subunit family.</text>
</comment>
<gene>
    <name evidence="12" type="ORF">SCL_2137</name>
</gene>
<dbReference type="SUPFAM" id="SSF56762">
    <property type="entry name" value="HydB/Nqo4-like"/>
    <property type="match status" value="1"/>
</dbReference>
<keyword evidence="8 11" id="KW-0560">Oxidoreductase</keyword>
<dbReference type="FunCoup" id="A0A1B4XI20">
    <property type="interactions" value="92"/>
</dbReference>
<evidence type="ECO:0000313" key="13">
    <source>
        <dbReference type="Proteomes" id="UP000243180"/>
    </source>
</evidence>
<dbReference type="GO" id="GO:0016151">
    <property type="term" value="F:nickel cation binding"/>
    <property type="evidence" value="ECO:0007669"/>
    <property type="project" value="InterPro"/>
</dbReference>
<dbReference type="InterPro" id="IPR050867">
    <property type="entry name" value="NiFe/NiFeSe_hydrgnase_LSU"/>
</dbReference>
<dbReference type="Gene3D" id="1.10.645.10">
    <property type="entry name" value="Cytochrome-c3 Hydrogenase, chain B"/>
    <property type="match status" value="1"/>
</dbReference>
<dbReference type="OrthoDB" id="9761717at2"/>
<dbReference type="GO" id="GO:0005886">
    <property type="term" value="C:plasma membrane"/>
    <property type="evidence" value="ECO:0007669"/>
    <property type="project" value="UniProtKB-SubCell"/>
</dbReference>
<name>A0A1B4XI20_9GAMM</name>
<comment type="catalytic activity">
    <reaction evidence="9">
        <text>H2 + A = AH2</text>
        <dbReference type="Rhea" id="RHEA:12116"/>
        <dbReference type="ChEBI" id="CHEBI:13193"/>
        <dbReference type="ChEBI" id="CHEBI:17499"/>
        <dbReference type="ChEBI" id="CHEBI:18276"/>
        <dbReference type="EC" id="1.12.99.6"/>
    </reaction>
</comment>
<sequence length="567" mass="62172">MANRITIDPITRIEGHLRIDCEVDGGKVTKAWASGQMWRGVEQILLGRDPRDAWAITQRICGVCTTVHAIVSVRAVENALKMEIPLNAQLIRNIIISAHAIHDHIVHFYHLSALDWVDVVSALKADPKKTAALAESLSTWKLNGPHEMKAVQDRLKNYIQTGQLGIFTNGYWGHPAMKLSPEVNLLAVAHYLQALDVQRRANKIVAILGSKTPHIQNVAVGGVANPIATDSQSVLGVEKLLAIKGYIDELSDFVNNVYLVDVGAIGAFYADWTAIGKGVTNYLSVPDLPLDTKGTKFAMPGGYIPNGDLAGYKPIKSFDDAYFHQGVHESAKHSWYEGKKPLHPYKGETVPEYTDFQDDGKYSWVKSPTFYGEPAQVGPLSWVLAWAAAKYEPGMRHLNRLIGIVESVAKTKIPLAALHSTIGRHAARSVVCATMVDNLQQQWQLLVDNIGSGDTKTFNRPEFPKGEVSGVGFHQAPRGVLSHWVVIKNGIIKNYQAVVPTTWNAAPRNANDVAGPYEASLVGTPVADPEKPLEVLRTVHSFDPCLACAVHVVDKENTETVKVQTRL</sequence>
<evidence type="ECO:0000256" key="8">
    <source>
        <dbReference type="ARBA" id="ARBA00023002"/>
    </source>
</evidence>
<feature type="binding site" evidence="10">
    <location>
        <position position="551"/>
    </location>
    <ligand>
        <name>Mg(2+)</name>
        <dbReference type="ChEBI" id="CHEBI:18420"/>
    </ligand>
</feature>